<evidence type="ECO:0000256" key="5">
    <source>
        <dbReference type="ARBA" id="ARBA00022679"/>
    </source>
</evidence>
<keyword evidence="12" id="KW-1185">Reference proteome</keyword>
<dbReference type="RefSeq" id="WP_003085053.1">
    <property type="nucleotide sequence ID" value="NZ_AEUU02000001.1"/>
</dbReference>
<feature type="domain" description="Formyl transferase N-terminal" evidence="9">
    <location>
        <begin position="3"/>
        <end position="179"/>
    </location>
</feature>
<dbReference type="PANTHER" id="PTHR11138:SF5">
    <property type="entry name" value="METHIONYL-TRNA FORMYLTRANSFERASE, MITOCHONDRIAL"/>
    <property type="match status" value="1"/>
</dbReference>
<evidence type="ECO:0000259" key="9">
    <source>
        <dbReference type="Pfam" id="PF00551"/>
    </source>
</evidence>
<comment type="catalytic activity">
    <reaction evidence="7 8">
        <text>L-methionyl-tRNA(fMet) + (6R)-10-formyltetrahydrofolate = N-formyl-L-methionyl-tRNA(fMet) + (6S)-5,6,7,8-tetrahydrofolate + H(+)</text>
        <dbReference type="Rhea" id="RHEA:24380"/>
        <dbReference type="Rhea" id="RHEA-COMP:9952"/>
        <dbReference type="Rhea" id="RHEA-COMP:9953"/>
        <dbReference type="ChEBI" id="CHEBI:15378"/>
        <dbReference type="ChEBI" id="CHEBI:57453"/>
        <dbReference type="ChEBI" id="CHEBI:78530"/>
        <dbReference type="ChEBI" id="CHEBI:78844"/>
        <dbReference type="ChEBI" id="CHEBI:195366"/>
        <dbReference type="EC" id="2.1.2.9"/>
    </reaction>
</comment>
<dbReference type="InterPro" id="IPR044135">
    <property type="entry name" value="Met-tRNA-FMT_C"/>
</dbReference>
<dbReference type="Gene3D" id="3.10.25.10">
    <property type="entry name" value="Formyl transferase, C-terminal domain"/>
    <property type="match status" value="1"/>
</dbReference>
<dbReference type="InterPro" id="IPR041711">
    <property type="entry name" value="Met-tRNA-FMT_N"/>
</dbReference>
<dbReference type="Proteomes" id="UP000005356">
    <property type="component" value="Unassembled WGS sequence"/>
</dbReference>
<evidence type="ECO:0000256" key="6">
    <source>
        <dbReference type="ARBA" id="ARBA00022917"/>
    </source>
</evidence>
<feature type="domain" description="Formyl transferase C-terminal" evidence="10">
    <location>
        <begin position="204"/>
        <end position="299"/>
    </location>
</feature>
<dbReference type="CDD" id="cd08704">
    <property type="entry name" value="Met_tRNA_FMT_C"/>
    <property type="match status" value="1"/>
</dbReference>
<dbReference type="SUPFAM" id="SSF53328">
    <property type="entry name" value="Formyltransferase"/>
    <property type="match status" value="1"/>
</dbReference>
<dbReference type="InterPro" id="IPR001555">
    <property type="entry name" value="GART_AS"/>
</dbReference>
<dbReference type="NCBIfam" id="TIGR00460">
    <property type="entry name" value="fmt"/>
    <property type="match status" value="1"/>
</dbReference>
<dbReference type="SUPFAM" id="SSF50486">
    <property type="entry name" value="FMT C-terminal domain-like"/>
    <property type="match status" value="1"/>
</dbReference>
<proteinExistence type="inferred from homology"/>
<comment type="caution">
    <text evidence="11">The sequence shown here is derived from an EMBL/GenBank/DDBJ whole genome shotgun (WGS) entry which is preliminary data.</text>
</comment>
<dbReference type="InterPro" id="IPR037022">
    <property type="entry name" value="Formyl_trans_C_sf"/>
</dbReference>
<dbReference type="PROSITE" id="PS00373">
    <property type="entry name" value="GART"/>
    <property type="match status" value="1"/>
</dbReference>
<accession>A0ABP2L0L6</accession>
<feature type="binding site" evidence="8">
    <location>
        <begin position="110"/>
        <end position="113"/>
    </location>
    <ligand>
        <name>(6S)-5,6,7,8-tetrahydrofolate</name>
        <dbReference type="ChEBI" id="CHEBI:57453"/>
    </ligand>
</feature>
<evidence type="ECO:0000256" key="3">
    <source>
        <dbReference type="ARBA" id="ARBA00012261"/>
    </source>
</evidence>
<evidence type="ECO:0000256" key="2">
    <source>
        <dbReference type="ARBA" id="ARBA00010699"/>
    </source>
</evidence>
<keyword evidence="5 8" id="KW-0808">Transferase</keyword>
<evidence type="ECO:0000259" key="10">
    <source>
        <dbReference type="Pfam" id="PF02911"/>
    </source>
</evidence>
<dbReference type="PANTHER" id="PTHR11138">
    <property type="entry name" value="METHIONYL-TRNA FORMYLTRANSFERASE"/>
    <property type="match status" value="1"/>
</dbReference>
<dbReference type="HAMAP" id="MF_00182">
    <property type="entry name" value="Formyl_trans"/>
    <property type="match status" value="1"/>
</dbReference>
<dbReference type="EMBL" id="AEUU02000001">
    <property type="protein sequence ID" value="EGJ27767.1"/>
    <property type="molecule type" value="Genomic_DNA"/>
</dbReference>
<comment type="similarity">
    <text evidence="2 8">Belongs to the Fmt family.</text>
</comment>
<organism evidence="11 12">
    <name type="scientific">Streptococcus porcinus str. Jelinkova 176</name>
    <dbReference type="NCBI Taxonomy" id="873448"/>
    <lineage>
        <taxon>Bacteria</taxon>
        <taxon>Bacillati</taxon>
        <taxon>Bacillota</taxon>
        <taxon>Bacilli</taxon>
        <taxon>Lactobacillales</taxon>
        <taxon>Streptococcaceae</taxon>
        <taxon>Streptococcus</taxon>
    </lineage>
</organism>
<name>A0ABP2L0L6_STRPO</name>
<evidence type="ECO:0000256" key="7">
    <source>
        <dbReference type="ARBA" id="ARBA00048558"/>
    </source>
</evidence>
<dbReference type="GO" id="GO:0004479">
    <property type="term" value="F:methionyl-tRNA formyltransferase activity"/>
    <property type="evidence" value="ECO:0007669"/>
    <property type="project" value="UniProtKB-EC"/>
</dbReference>
<dbReference type="Pfam" id="PF00551">
    <property type="entry name" value="Formyl_trans_N"/>
    <property type="match status" value="1"/>
</dbReference>
<evidence type="ECO:0000313" key="11">
    <source>
        <dbReference type="EMBL" id="EGJ27767.1"/>
    </source>
</evidence>
<dbReference type="Pfam" id="PF02911">
    <property type="entry name" value="Formyl_trans_C"/>
    <property type="match status" value="1"/>
</dbReference>
<dbReference type="InterPro" id="IPR005793">
    <property type="entry name" value="Formyl_trans_C"/>
</dbReference>
<evidence type="ECO:0000256" key="8">
    <source>
        <dbReference type="HAMAP-Rule" id="MF_00182"/>
    </source>
</evidence>
<evidence type="ECO:0000256" key="4">
    <source>
        <dbReference type="ARBA" id="ARBA00016014"/>
    </source>
</evidence>
<dbReference type="CDD" id="cd08646">
    <property type="entry name" value="FMT_core_Met-tRNA-FMT_N"/>
    <property type="match status" value="1"/>
</dbReference>
<evidence type="ECO:0000313" key="12">
    <source>
        <dbReference type="Proteomes" id="UP000005356"/>
    </source>
</evidence>
<comment type="function">
    <text evidence="1 8">Attaches a formyl group to the free amino group of methionyl-tRNA(fMet). The formyl group appears to play a dual role in the initiator identity of N-formylmethionyl-tRNA by promoting its recognition by IF2 and preventing the misappropriation of this tRNA by the elongation apparatus.</text>
</comment>
<keyword evidence="6 8" id="KW-0648">Protein biosynthesis</keyword>
<dbReference type="EC" id="2.1.2.9" evidence="3 8"/>
<sequence>MTKIIFMGTPQFSATVLEGIISEGSYEILAVVTQPDRAVGRKKEIRMTPVKELALKYDLPLIQPEKLSGSQELEEMIALCADGIITAAFGQFLPSKLLNAVDFALNVHASLLPKYRGGAPIHYAIMNGEKEAGVTIMEMVKEMDAGDMVAKASTPILDTDNVGTLFEKLAIVGRDLLLKTLPQYLSGALKPIPQDHSQATFSPNITAEQEKIDLSQPARQIFNQVRGMNPWPVAHTFLKGQRFKIYDVSLVEGQGHPGQIIEKTKKNLVIATGDGALSLHIVQPAGKPKMAIADFLNGVGRDLKVGDYFG</sequence>
<dbReference type="InterPro" id="IPR002376">
    <property type="entry name" value="Formyl_transf_N"/>
</dbReference>
<gene>
    <name evidence="8 11" type="primary">fmt</name>
    <name evidence="11" type="ORF">STRPO_0959</name>
</gene>
<reference evidence="11 12" key="1">
    <citation type="journal article" date="2014" name="Int. J. Syst. Evol. Microbiol.">
        <title>Phylogenomics and the dynamic genome evolution of the genus Streptococcus.</title>
        <authorList>
            <consortium name="The Broad Institute Genome Sequencing Platform"/>
            <person name="Richards V.P."/>
            <person name="Palmer S.R."/>
            <person name="Pavinski Bitar P.D."/>
            <person name="Qin X."/>
            <person name="Weinstock G.M."/>
            <person name="Highlander S.K."/>
            <person name="Town C.D."/>
            <person name="Burne R.A."/>
            <person name="Stanhope M.J."/>
        </authorList>
    </citation>
    <scope>NUCLEOTIDE SEQUENCE [LARGE SCALE GENOMIC DNA]</scope>
    <source>
        <strain evidence="11 12">Jelinkova 176</strain>
    </source>
</reference>
<evidence type="ECO:0000256" key="1">
    <source>
        <dbReference type="ARBA" id="ARBA00002606"/>
    </source>
</evidence>
<dbReference type="Gene3D" id="3.40.50.170">
    <property type="entry name" value="Formyl transferase, N-terminal domain"/>
    <property type="match status" value="1"/>
</dbReference>
<protein>
    <recommendedName>
        <fullName evidence="4 8">Methionyl-tRNA formyltransferase</fullName>
        <ecNumber evidence="3 8">2.1.2.9</ecNumber>
    </recommendedName>
</protein>
<dbReference type="InterPro" id="IPR036477">
    <property type="entry name" value="Formyl_transf_N_sf"/>
</dbReference>
<dbReference type="InterPro" id="IPR011034">
    <property type="entry name" value="Formyl_transferase-like_C_sf"/>
</dbReference>
<dbReference type="InterPro" id="IPR005794">
    <property type="entry name" value="Fmt"/>
</dbReference>